<dbReference type="Pfam" id="PF20398">
    <property type="entry name" value="DUF6691"/>
    <property type="match status" value="1"/>
</dbReference>
<evidence type="ECO:0000313" key="2">
    <source>
        <dbReference type="EMBL" id="SLN14284.1"/>
    </source>
</evidence>
<organism evidence="2 3">
    <name type="scientific">Pseudoruegeria aquimaris</name>
    <dbReference type="NCBI Taxonomy" id="393663"/>
    <lineage>
        <taxon>Bacteria</taxon>
        <taxon>Pseudomonadati</taxon>
        <taxon>Pseudomonadota</taxon>
        <taxon>Alphaproteobacteria</taxon>
        <taxon>Rhodobacterales</taxon>
        <taxon>Roseobacteraceae</taxon>
        <taxon>Pseudoruegeria</taxon>
    </lineage>
</organism>
<accession>A0A1Y5RDT2</accession>
<reference evidence="2 3" key="1">
    <citation type="submission" date="2017-03" db="EMBL/GenBank/DDBJ databases">
        <authorList>
            <person name="Afonso C.L."/>
            <person name="Miller P.J."/>
            <person name="Scott M.A."/>
            <person name="Spackman E."/>
            <person name="Goraichik I."/>
            <person name="Dimitrov K.M."/>
            <person name="Suarez D.L."/>
            <person name="Swayne D.E."/>
        </authorList>
    </citation>
    <scope>NUCLEOTIDE SEQUENCE [LARGE SCALE GENOMIC DNA]</scope>
    <source>
        <strain evidence="2 3">CECT 7680</strain>
    </source>
</reference>
<keyword evidence="1" id="KW-1133">Transmembrane helix</keyword>
<dbReference type="EMBL" id="FWFQ01000002">
    <property type="protein sequence ID" value="SLN14284.1"/>
    <property type="molecule type" value="Genomic_DNA"/>
</dbReference>
<dbReference type="RefSeq" id="WP_085866903.1">
    <property type="nucleotide sequence ID" value="NZ_FWFQ01000002.1"/>
</dbReference>
<dbReference type="AlphaFoldDB" id="A0A1Y5RDT2"/>
<keyword evidence="1" id="KW-0812">Transmembrane</keyword>
<evidence type="ECO:0008006" key="4">
    <source>
        <dbReference type="Google" id="ProtNLM"/>
    </source>
</evidence>
<dbReference type="OrthoDB" id="9790409at2"/>
<gene>
    <name evidence="2" type="ORF">PSA7680_00311</name>
</gene>
<protein>
    <recommendedName>
        <fullName evidence="4">YeeE/YedE family protein</fullName>
    </recommendedName>
</protein>
<sequence length="142" mass="14752">MRRLVSFIAGSLFGTGLLISGMVDTAKVQGWLDVFGNWDPTLAFVMGGAIIPMAIAWAFTRGRKPAFGEAFPAPPEPKLGRNLVIGSTLFGMGWGLAGLCPGPAMASLTFNGLSGLVFLVAMAAGMWAAPPLKTKLEAAPQA</sequence>
<dbReference type="Proteomes" id="UP000193409">
    <property type="component" value="Unassembled WGS sequence"/>
</dbReference>
<proteinExistence type="predicted"/>
<dbReference type="InterPro" id="IPR046513">
    <property type="entry name" value="DUF6691"/>
</dbReference>
<evidence type="ECO:0000313" key="3">
    <source>
        <dbReference type="Proteomes" id="UP000193409"/>
    </source>
</evidence>
<feature type="transmembrane region" description="Helical" evidence="1">
    <location>
        <begin position="41"/>
        <end position="59"/>
    </location>
</feature>
<feature type="transmembrane region" description="Helical" evidence="1">
    <location>
        <begin position="109"/>
        <end position="129"/>
    </location>
</feature>
<evidence type="ECO:0000256" key="1">
    <source>
        <dbReference type="SAM" id="Phobius"/>
    </source>
</evidence>
<keyword evidence="3" id="KW-1185">Reference proteome</keyword>
<name>A0A1Y5RDT2_9RHOB</name>
<keyword evidence="1" id="KW-0472">Membrane</keyword>